<evidence type="ECO:0000313" key="2">
    <source>
        <dbReference type="EMBL" id="MCY6525136.1"/>
    </source>
</evidence>
<sequence>MVSSKDKPQKFPIYSFDTRLGSTILFNESVGDESEEMLSENQGQGNQQEDEKETMSWWSLYFDGSVGREGARAGIWITS</sequence>
<dbReference type="RefSeq" id="WP_267992556.1">
    <property type="nucleotide sequence ID" value="NZ_JAPQFC010001383.1"/>
</dbReference>
<feature type="region of interest" description="Disordered" evidence="1">
    <location>
        <begin position="31"/>
        <end position="52"/>
    </location>
</feature>
<feature type="non-terminal residue" evidence="2">
    <location>
        <position position="79"/>
    </location>
</feature>
<organism evidence="2 3">
    <name type="scientific">Actinobacillus pleuropneumoniae</name>
    <name type="common">Haemophilus pleuropneumoniae</name>
    <dbReference type="NCBI Taxonomy" id="715"/>
    <lineage>
        <taxon>Bacteria</taxon>
        <taxon>Pseudomonadati</taxon>
        <taxon>Pseudomonadota</taxon>
        <taxon>Gammaproteobacteria</taxon>
        <taxon>Pasteurellales</taxon>
        <taxon>Pasteurellaceae</taxon>
        <taxon>Actinobacillus</taxon>
    </lineage>
</organism>
<accession>A0A9Q4HBL3</accession>
<reference evidence="2" key="1">
    <citation type="journal article" date="2021" name="Vet Sci">
        <title>O-Serogroups and Pathovirotypes of Escherichia coli Isolated from Post-Weaning Piglets Showing Diarrhoea and/or Oedema in South Korea.</title>
        <authorList>
            <person name="Byun J.W."/>
            <person name="Moon B.Y."/>
            <person name="Do K.H."/>
            <person name="Lee K."/>
            <person name="Lee H.Y."/>
            <person name="Kim W.I."/>
            <person name="So B."/>
            <person name="Lee W.K."/>
        </authorList>
    </citation>
    <scope>NUCLEOTIDE SEQUENCE</scope>
    <source>
        <strain evidence="2">84/14</strain>
    </source>
</reference>
<protein>
    <submittedName>
        <fullName evidence="2">Uncharacterized protein</fullName>
    </submittedName>
</protein>
<dbReference type="Proteomes" id="UP001077788">
    <property type="component" value="Unassembled WGS sequence"/>
</dbReference>
<evidence type="ECO:0000256" key="1">
    <source>
        <dbReference type="SAM" id="MobiDB-lite"/>
    </source>
</evidence>
<gene>
    <name evidence="2" type="ORF">OYG11_13140</name>
</gene>
<name>A0A9Q4HBL3_ACTPL</name>
<comment type="caution">
    <text evidence="2">The sequence shown here is derived from an EMBL/GenBank/DDBJ whole genome shotgun (WGS) entry which is preliminary data.</text>
</comment>
<dbReference type="EMBL" id="JAPQFC010001383">
    <property type="protein sequence ID" value="MCY6525136.1"/>
    <property type="molecule type" value="Genomic_DNA"/>
</dbReference>
<reference evidence="2" key="2">
    <citation type="submission" date="2022-12" db="EMBL/GenBank/DDBJ databases">
        <authorList>
            <person name="Kardos G."/>
            <person name="Sarkozi R."/>
            <person name="Laczko L."/>
            <person name="Marton S."/>
            <person name="Makrai L."/>
            <person name="Banyai K."/>
            <person name="Fodor L."/>
        </authorList>
    </citation>
    <scope>NUCLEOTIDE SEQUENCE</scope>
    <source>
        <strain evidence="2">84/14</strain>
    </source>
</reference>
<proteinExistence type="predicted"/>
<evidence type="ECO:0000313" key="3">
    <source>
        <dbReference type="Proteomes" id="UP001077788"/>
    </source>
</evidence>
<dbReference type="AlphaFoldDB" id="A0A9Q4HBL3"/>